<dbReference type="PANTHER" id="PTHR34848:SF1">
    <property type="entry name" value="BIFUNCTIONAL ADENOSYLCOBALAMIN BIOSYNTHESIS PROTEIN COBU"/>
    <property type="match status" value="1"/>
</dbReference>
<comment type="pathway">
    <text evidence="6 14">Cofactor biosynthesis; adenosylcobalamin biosynthesis; adenosylcobalamin from cob(II)yrinate a,c-diamide: step 5/7.</text>
</comment>
<dbReference type="Gene3D" id="3.40.50.300">
    <property type="entry name" value="P-loop containing nucleotide triphosphate hydrolases"/>
    <property type="match status" value="1"/>
</dbReference>
<dbReference type="KEGG" id="hba:Hbal_2162"/>
<dbReference type="InterPro" id="IPR003203">
    <property type="entry name" value="CobU/CobP"/>
</dbReference>
<keyword evidence="10 14" id="KW-0547">Nucleotide-binding</keyword>
<dbReference type="SUPFAM" id="SSF52540">
    <property type="entry name" value="P-loop containing nucleoside triphosphate hydrolases"/>
    <property type="match status" value="1"/>
</dbReference>
<dbReference type="EC" id="2.7.1.156" evidence="14"/>
<name>C6XM11_HIRBI</name>
<dbReference type="CDD" id="cd00544">
    <property type="entry name" value="CobU"/>
    <property type="match status" value="1"/>
</dbReference>
<feature type="binding site" evidence="16">
    <location>
        <position position="61"/>
    </location>
    <ligand>
        <name>GTP</name>
        <dbReference type="ChEBI" id="CHEBI:37565"/>
    </ligand>
</feature>
<dbReference type="GO" id="GO:0009236">
    <property type="term" value="P:cobalamin biosynthetic process"/>
    <property type="evidence" value="ECO:0007669"/>
    <property type="project" value="UniProtKB-UniRule"/>
</dbReference>
<dbReference type="NCBIfam" id="NF004469">
    <property type="entry name" value="PRK05800.1"/>
    <property type="match status" value="1"/>
</dbReference>
<evidence type="ECO:0000256" key="12">
    <source>
        <dbReference type="ARBA" id="ARBA00022840"/>
    </source>
</evidence>
<comment type="pathway">
    <text evidence="5 14">Cofactor biosynthesis; adenosylcobalamin biosynthesis; adenosylcobalamin from cob(II)yrinate a,c-diamide: step 6/7.</text>
</comment>
<feature type="binding site" evidence="16">
    <location>
        <position position="84"/>
    </location>
    <ligand>
        <name>GTP</name>
        <dbReference type="ChEBI" id="CHEBI:37565"/>
    </ligand>
</feature>
<evidence type="ECO:0000313" key="18">
    <source>
        <dbReference type="Proteomes" id="UP000002745"/>
    </source>
</evidence>
<dbReference type="RefSeq" id="WP_015827993.1">
    <property type="nucleotide sequence ID" value="NC_012982.1"/>
</dbReference>
<dbReference type="AlphaFoldDB" id="C6XM11"/>
<organism evidence="17 18">
    <name type="scientific">Hirschia baltica (strain ATCC 49814 / DSM 5838 / IFAM 1418)</name>
    <dbReference type="NCBI Taxonomy" id="582402"/>
    <lineage>
        <taxon>Bacteria</taxon>
        <taxon>Pseudomonadati</taxon>
        <taxon>Pseudomonadota</taxon>
        <taxon>Alphaproteobacteria</taxon>
        <taxon>Hyphomonadales</taxon>
        <taxon>Hyphomonadaceae</taxon>
        <taxon>Hirschia</taxon>
    </lineage>
</organism>
<evidence type="ECO:0000256" key="10">
    <source>
        <dbReference type="ARBA" id="ARBA00022741"/>
    </source>
</evidence>
<evidence type="ECO:0000256" key="2">
    <source>
        <dbReference type="ARBA" id="ARBA00000711"/>
    </source>
</evidence>
<evidence type="ECO:0000256" key="13">
    <source>
        <dbReference type="ARBA" id="ARBA00023134"/>
    </source>
</evidence>
<dbReference type="PANTHER" id="PTHR34848">
    <property type="match status" value="1"/>
</dbReference>
<protein>
    <recommendedName>
        <fullName evidence="14">Bifunctional adenosylcobalamin biosynthesis protein</fullName>
        <ecNumber evidence="14">2.7.1.156</ecNumber>
        <ecNumber evidence="14">2.7.7.62</ecNumber>
    </recommendedName>
</protein>
<feature type="binding site" evidence="16">
    <location>
        <begin position="8"/>
        <end position="15"/>
    </location>
    <ligand>
        <name>GTP</name>
        <dbReference type="ChEBI" id="CHEBI:37565"/>
    </ligand>
</feature>
<comment type="catalytic activity">
    <reaction evidence="1 14">
        <text>adenosylcob(III)inamide + ATP = adenosylcob(III)inamide phosphate + ADP + H(+)</text>
        <dbReference type="Rhea" id="RHEA:15769"/>
        <dbReference type="ChEBI" id="CHEBI:2480"/>
        <dbReference type="ChEBI" id="CHEBI:15378"/>
        <dbReference type="ChEBI" id="CHEBI:30616"/>
        <dbReference type="ChEBI" id="CHEBI:58502"/>
        <dbReference type="ChEBI" id="CHEBI:456216"/>
        <dbReference type="EC" id="2.7.1.156"/>
    </reaction>
</comment>
<dbReference type="eggNOG" id="COG2087">
    <property type="taxonomic scope" value="Bacteria"/>
</dbReference>
<keyword evidence="11 14" id="KW-0418">Kinase</keyword>
<evidence type="ECO:0000256" key="4">
    <source>
        <dbReference type="ARBA" id="ARBA00003889"/>
    </source>
</evidence>
<dbReference type="EC" id="2.7.7.62" evidence="14"/>
<comment type="similarity">
    <text evidence="7 14">Belongs to the CobU/CobP family.</text>
</comment>
<accession>C6XM11</accession>
<dbReference type="Proteomes" id="UP000002745">
    <property type="component" value="Chromosome"/>
</dbReference>
<keyword evidence="12 14" id="KW-0067">ATP-binding</keyword>
<dbReference type="PIRSF" id="PIRSF006135">
    <property type="entry name" value="CobU"/>
    <property type="match status" value="1"/>
</dbReference>
<keyword evidence="8 14" id="KW-0169">Cobalamin biosynthesis</keyword>
<dbReference type="EMBL" id="CP001678">
    <property type="protein sequence ID" value="ACT59843.1"/>
    <property type="molecule type" value="Genomic_DNA"/>
</dbReference>
<sequence>MSVVFILGGARSGKSRRAQQIVEGVSDKRCYIATAQAFDEEMTQRISHHKLDRDTSWETFEEPIELAQIILRCEQGGHLAILVDCLTLWLSNIMLDKRDIEMETQKLLKALSQVHGTIVLVSNEVGMGLVPETPLGREFRDAQGRLNQTIAACADKVEFVAAGLPLTLKG</sequence>
<evidence type="ECO:0000256" key="14">
    <source>
        <dbReference type="PIRNR" id="PIRNR006135"/>
    </source>
</evidence>
<evidence type="ECO:0000256" key="1">
    <source>
        <dbReference type="ARBA" id="ARBA00000312"/>
    </source>
</evidence>
<dbReference type="GO" id="GO:0008820">
    <property type="term" value="F:cobinamide phosphate guanylyltransferase activity"/>
    <property type="evidence" value="ECO:0007669"/>
    <property type="project" value="UniProtKB-UniRule"/>
</dbReference>
<evidence type="ECO:0000256" key="3">
    <source>
        <dbReference type="ARBA" id="ARBA00001522"/>
    </source>
</evidence>
<evidence type="ECO:0000256" key="15">
    <source>
        <dbReference type="PIRSR" id="PIRSR006135-1"/>
    </source>
</evidence>
<evidence type="ECO:0000256" key="8">
    <source>
        <dbReference type="ARBA" id="ARBA00022573"/>
    </source>
</evidence>
<keyword evidence="18" id="KW-1185">Reference proteome</keyword>
<evidence type="ECO:0000256" key="9">
    <source>
        <dbReference type="ARBA" id="ARBA00022679"/>
    </source>
</evidence>
<dbReference type="STRING" id="582402.Hbal_2162"/>
<evidence type="ECO:0000256" key="5">
    <source>
        <dbReference type="ARBA" id="ARBA00004692"/>
    </source>
</evidence>
<gene>
    <name evidence="17" type="ordered locus">Hbal_2162</name>
</gene>
<dbReference type="GO" id="GO:0043752">
    <property type="term" value="F:adenosylcobinamide kinase activity"/>
    <property type="evidence" value="ECO:0007669"/>
    <property type="project" value="UniProtKB-EC"/>
</dbReference>
<comment type="catalytic activity">
    <reaction evidence="3">
        <text>adenosylcob(III)inamide + GTP = adenosylcob(III)inamide phosphate + GDP + H(+)</text>
        <dbReference type="Rhea" id="RHEA:15765"/>
        <dbReference type="ChEBI" id="CHEBI:2480"/>
        <dbReference type="ChEBI" id="CHEBI:15378"/>
        <dbReference type="ChEBI" id="CHEBI:37565"/>
        <dbReference type="ChEBI" id="CHEBI:58189"/>
        <dbReference type="ChEBI" id="CHEBI:58502"/>
        <dbReference type="EC" id="2.7.1.156"/>
    </reaction>
</comment>
<keyword evidence="13 14" id="KW-0342">GTP-binding</keyword>
<comment type="function">
    <text evidence="4 14">Catalyzes ATP-dependent phosphorylation of adenosylcobinamide and addition of GMP to adenosylcobinamide phosphate.</text>
</comment>
<keyword evidence="9 14" id="KW-0808">Transferase</keyword>
<dbReference type="InterPro" id="IPR027417">
    <property type="entry name" value="P-loop_NTPase"/>
</dbReference>
<feature type="binding site" evidence="16">
    <location>
        <begin position="33"/>
        <end position="35"/>
    </location>
    <ligand>
        <name>GTP</name>
        <dbReference type="ChEBI" id="CHEBI:37565"/>
    </ligand>
</feature>
<dbReference type="Pfam" id="PF02283">
    <property type="entry name" value="CobU"/>
    <property type="match status" value="1"/>
</dbReference>
<dbReference type="UniPathway" id="UPA00148">
    <property type="reaction ID" value="UER00236"/>
</dbReference>
<evidence type="ECO:0000256" key="6">
    <source>
        <dbReference type="ARBA" id="ARBA00005159"/>
    </source>
</evidence>
<evidence type="ECO:0000313" key="17">
    <source>
        <dbReference type="EMBL" id="ACT59843.1"/>
    </source>
</evidence>
<dbReference type="OrthoDB" id="9788370at2"/>
<feature type="active site" description="GMP-histidine intermediate" evidence="15">
    <location>
        <position position="49"/>
    </location>
</feature>
<comment type="catalytic activity">
    <reaction evidence="2 14">
        <text>adenosylcob(III)inamide phosphate + GTP + H(+) = adenosylcob(III)inamide-GDP + diphosphate</text>
        <dbReference type="Rhea" id="RHEA:22712"/>
        <dbReference type="ChEBI" id="CHEBI:15378"/>
        <dbReference type="ChEBI" id="CHEBI:33019"/>
        <dbReference type="ChEBI" id="CHEBI:37565"/>
        <dbReference type="ChEBI" id="CHEBI:58502"/>
        <dbReference type="ChEBI" id="CHEBI:60487"/>
        <dbReference type="EC" id="2.7.7.62"/>
    </reaction>
</comment>
<dbReference type="GO" id="GO:0005525">
    <property type="term" value="F:GTP binding"/>
    <property type="evidence" value="ECO:0007669"/>
    <property type="project" value="UniProtKB-UniRule"/>
</dbReference>
<evidence type="ECO:0000256" key="16">
    <source>
        <dbReference type="PIRSR" id="PIRSR006135-2"/>
    </source>
</evidence>
<reference evidence="18" key="1">
    <citation type="journal article" date="2011" name="J. Bacteriol.">
        <title>Genome sequences of eight morphologically diverse alphaproteobacteria.</title>
        <authorList>
            <consortium name="US DOE Joint Genome Institute"/>
            <person name="Brown P.J."/>
            <person name="Kysela D.T."/>
            <person name="Buechlein A."/>
            <person name="Hemmerich C."/>
            <person name="Brun Y.V."/>
        </authorList>
    </citation>
    <scope>NUCLEOTIDE SEQUENCE [LARGE SCALE GENOMIC DNA]</scope>
    <source>
        <strain evidence="18">ATCC 49814 / DSM 5838 / IFAM 1418</strain>
    </source>
</reference>
<keyword evidence="17" id="KW-0548">Nucleotidyltransferase</keyword>
<feature type="binding site" evidence="16">
    <location>
        <begin position="50"/>
        <end position="53"/>
    </location>
    <ligand>
        <name>GTP</name>
        <dbReference type="ChEBI" id="CHEBI:37565"/>
    </ligand>
</feature>
<dbReference type="HOGENOM" id="CLU_094161_0_1_5"/>
<evidence type="ECO:0000256" key="11">
    <source>
        <dbReference type="ARBA" id="ARBA00022777"/>
    </source>
</evidence>
<dbReference type="GO" id="GO:0005524">
    <property type="term" value="F:ATP binding"/>
    <property type="evidence" value="ECO:0007669"/>
    <property type="project" value="UniProtKB-UniRule"/>
</dbReference>
<proteinExistence type="inferred from homology"/>
<evidence type="ECO:0000256" key="7">
    <source>
        <dbReference type="ARBA" id="ARBA00007490"/>
    </source>
</evidence>